<proteinExistence type="predicted"/>
<reference evidence="3 8" key="2">
    <citation type="submission" date="2015-10" db="EMBL/GenBank/DDBJ databases">
        <title>A novel member of the family Ruminococcaceae isolated from human faeces.</title>
        <authorList>
            <person name="Shkoporov A.N."/>
            <person name="Chaplin A.V."/>
            <person name="Motuzova O.V."/>
            <person name="Kafarskaia L.I."/>
            <person name="Efimov B.A."/>
        </authorList>
    </citation>
    <scope>NUCLEOTIDE SEQUENCE [LARGE SCALE GENOMIC DNA]</scope>
    <source>
        <strain evidence="3 8">668</strain>
    </source>
</reference>
<feature type="transmembrane region" description="Helical" evidence="1">
    <location>
        <begin position="71"/>
        <end position="90"/>
    </location>
</feature>
<feature type="transmembrane region" description="Helical" evidence="1">
    <location>
        <begin position="12"/>
        <end position="29"/>
    </location>
</feature>
<keyword evidence="1" id="KW-0812">Transmembrane</keyword>
<organism evidence="2 7">
    <name type="scientific">Ruthenibacterium lactatiformans</name>
    <dbReference type="NCBI Taxonomy" id="1550024"/>
    <lineage>
        <taxon>Bacteria</taxon>
        <taxon>Bacillati</taxon>
        <taxon>Bacillota</taxon>
        <taxon>Clostridia</taxon>
        <taxon>Eubacteriales</taxon>
        <taxon>Oscillospiraceae</taxon>
        <taxon>Ruthenibacterium</taxon>
    </lineage>
</organism>
<dbReference type="GeneID" id="42857663"/>
<evidence type="ECO:0000313" key="10">
    <source>
        <dbReference type="Proteomes" id="UP000449193"/>
    </source>
</evidence>
<dbReference type="Proteomes" id="UP000032483">
    <property type="component" value="Unassembled WGS sequence"/>
</dbReference>
<name>A0A0D8IY11_9FIRM</name>
<evidence type="ECO:0000313" key="9">
    <source>
        <dbReference type="Proteomes" id="UP000431913"/>
    </source>
</evidence>
<keyword evidence="7" id="KW-1185">Reference proteome</keyword>
<evidence type="ECO:0000313" key="3">
    <source>
        <dbReference type="EMBL" id="KUE77701.1"/>
    </source>
</evidence>
<keyword evidence="1" id="KW-1133">Transmembrane helix</keyword>
<gene>
    <name evidence="3" type="ORF">ASJ35_03000</name>
    <name evidence="4" type="ORF">FYJ76_05100</name>
    <name evidence="6" type="ORF">GMD52_10670</name>
    <name evidence="5" type="ORF">GMD59_16985</name>
    <name evidence="2" type="ORF">TQ39_13915</name>
</gene>
<dbReference type="Proteomes" id="UP000431913">
    <property type="component" value="Unassembled WGS sequence"/>
</dbReference>
<evidence type="ECO:0000313" key="4">
    <source>
        <dbReference type="EMBL" id="MST91317.1"/>
    </source>
</evidence>
<evidence type="ECO:0000313" key="11">
    <source>
        <dbReference type="Proteomes" id="UP000472755"/>
    </source>
</evidence>
<dbReference type="Proteomes" id="UP000449193">
    <property type="component" value="Unassembled WGS sequence"/>
</dbReference>
<dbReference type="EMBL" id="WMZU01000043">
    <property type="protein sequence ID" value="MTS28964.1"/>
    <property type="molecule type" value="Genomic_DNA"/>
</dbReference>
<feature type="transmembrane region" description="Helical" evidence="1">
    <location>
        <begin position="35"/>
        <end position="59"/>
    </location>
</feature>
<evidence type="ECO:0000313" key="6">
    <source>
        <dbReference type="EMBL" id="MTS52005.1"/>
    </source>
</evidence>
<dbReference type="EMBL" id="JXXK01000022">
    <property type="protein sequence ID" value="KJF39181.1"/>
    <property type="molecule type" value="Genomic_DNA"/>
</dbReference>
<keyword evidence="1" id="KW-0472">Membrane</keyword>
<accession>A0A0D8IY11</accession>
<evidence type="ECO:0000256" key="1">
    <source>
        <dbReference type="SAM" id="Phobius"/>
    </source>
</evidence>
<dbReference type="EMBL" id="LMUA01000002">
    <property type="protein sequence ID" value="KUE77701.1"/>
    <property type="molecule type" value="Genomic_DNA"/>
</dbReference>
<dbReference type="AlphaFoldDB" id="A0A0D8IY11"/>
<accession>A0A0W7TVD4</accession>
<reference evidence="4 9" key="4">
    <citation type="submission" date="2019-08" db="EMBL/GenBank/DDBJ databases">
        <title>In-depth cultivation of the pig gut microbiome towards novel bacterial diversity and tailored functional studies.</title>
        <authorList>
            <person name="Wylensek D."/>
            <person name="Hitch T.C.A."/>
            <person name="Clavel T."/>
        </authorList>
    </citation>
    <scope>NUCLEOTIDE SEQUENCE [LARGE SCALE GENOMIC DNA]</scope>
    <source>
        <strain evidence="4 9">WCA3-601-WT-6J</strain>
    </source>
</reference>
<dbReference type="RefSeq" id="WP_050005953.1">
    <property type="nucleotide sequence ID" value="NZ_CAOJUJ010000022.1"/>
</dbReference>
<evidence type="ECO:0000313" key="5">
    <source>
        <dbReference type="EMBL" id="MTS28964.1"/>
    </source>
</evidence>
<evidence type="ECO:0000313" key="8">
    <source>
        <dbReference type="Proteomes" id="UP000053433"/>
    </source>
</evidence>
<dbReference type="Proteomes" id="UP000472755">
    <property type="component" value="Unassembled WGS sequence"/>
</dbReference>
<sequence>MDRRRVFRNAFLWNALVSALMAGAALYARSGARGWLAAGWCIGVAASAAALACFCKAWAAAPDGTAVTGWYLLRVAAMLAAVAGTAAFSMEGALGAILPQLAQGPLLAAAMLWEERREHKKDERPH</sequence>
<evidence type="ECO:0000313" key="2">
    <source>
        <dbReference type="EMBL" id="KJF39181.1"/>
    </source>
</evidence>
<reference evidence="2" key="1">
    <citation type="submission" date="2015-02" db="EMBL/GenBank/DDBJ databases">
        <title>A novel member of the family Ruminococcaceae isolated from human feces.</title>
        <authorList>
            <person name="Shkoporov A.N."/>
            <person name="Chaplin A.V."/>
            <person name="Motuzova O.V."/>
            <person name="Kafarskaia L.I."/>
            <person name="Khokhlova E.V."/>
            <person name="Efimov B.A."/>
        </authorList>
    </citation>
    <scope>NUCLEOTIDE SEQUENCE [LARGE SCALE GENOMIC DNA]</scope>
    <source>
        <strain evidence="2">585-1</strain>
    </source>
</reference>
<evidence type="ECO:0000313" key="7">
    <source>
        <dbReference type="Proteomes" id="UP000032483"/>
    </source>
</evidence>
<reference evidence="10 11" key="3">
    <citation type="journal article" date="2019" name="Nat. Med.">
        <title>A library of human gut bacterial isolates paired with longitudinal multiomics data enables mechanistic microbiome research.</title>
        <authorList>
            <person name="Poyet M."/>
            <person name="Groussin M."/>
            <person name="Gibbons S.M."/>
            <person name="Avila-Pacheco J."/>
            <person name="Jiang X."/>
            <person name="Kearney S.M."/>
            <person name="Perrotta A.R."/>
            <person name="Berdy B."/>
            <person name="Zhao S."/>
            <person name="Lieberman T.D."/>
            <person name="Swanson P.K."/>
            <person name="Smith M."/>
            <person name="Roesemann S."/>
            <person name="Alexander J.E."/>
            <person name="Rich S.A."/>
            <person name="Livny J."/>
            <person name="Vlamakis H."/>
            <person name="Clish C."/>
            <person name="Bullock K."/>
            <person name="Deik A."/>
            <person name="Scott J."/>
            <person name="Pierce K.A."/>
            <person name="Xavier R.J."/>
            <person name="Alm E.J."/>
        </authorList>
    </citation>
    <scope>NUCLEOTIDE SEQUENCE [LARGE SCALE GENOMIC DNA]</scope>
    <source>
        <strain evidence="5 11">BIOML-A4</strain>
        <strain evidence="6 10">BIOML-A7</strain>
    </source>
</reference>
<dbReference type="Proteomes" id="UP000053433">
    <property type="component" value="Unassembled WGS sequence"/>
</dbReference>
<protein>
    <submittedName>
        <fullName evidence="2">Uncharacterized protein</fullName>
    </submittedName>
</protein>
<comment type="caution">
    <text evidence="2">The sequence shown here is derived from an EMBL/GenBank/DDBJ whole genome shotgun (WGS) entry which is preliminary data.</text>
</comment>
<dbReference type="EMBL" id="WMZR01000013">
    <property type="protein sequence ID" value="MTS52005.1"/>
    <property type="molecule type" value="Genomic_DNA"/>
</dbReference>
<dbReference type="EMBL" id="VUNJ01000004">
    <property type="protein sequence ID" value="MST91317.1"/>
    <property type="molecule type" value="Genomic_DNA"/>
</dbReference>